<reference evidence="2 3" key="1">
    <citation type="journal article" date="2012" name="Science">
        <title>The Paleozoic origin of enzymatic lignin decomposition reconstructed from 31 fungal genomes.</title>
        <authorList>
            <person name="Floudas D."/>
            <person name="Binder M."/>
            <person name="Riley R."/>
            <person name="Barry K."/>
            <person name="Blanchette R.A."/>
            <person name="Henrissat B."/>
            <person name="Martinez A.T."/>
            <person name="Otillar R."/>
            <person name="Spatafora J.W."/>
            <person name="Yadav J.S."/>
            <person name="Aerts A."/>
            <person name="Benoit I."/>
            <person name="Boyd A."/>
            <person name="Carlson A."/>
            <person name="Copeland A."/>
            <person name="Coutinho P.M."/>
            <person name="de Vries R.P."/>
            <person name="Ferreira P."/>
            <person name="Findley K."/>
            <person name="Foster B."/>
            <person name="Gaskell J."/>
            <person name="Glotzer D."/>
            <person name="Gorecki P."/>
            <person name="Heitman J."/>
            <person name="Hesse C."/>
            <person name="Hori C."/>
            <person name="Igarashi K."/>
            <person name="Jurgens J.A."/>
            <person name="Kallen N."/>
            <person name="Kersten P."/>
            <person name="Kohler A."/>
            <person name="Kuees U."/>
            <person name="Kumar T.K.A."/>
            <person name="Kuo A."/>
            <person name="LaButti K."/>
            <person name="Larrondo L.F."/>
            <person name="Lindquist E."/>
            <person name="Ling A."/>
            <person name="Lombard V."/>
            <person name="Lucas S."/>
            <person name="Lundell T."/>
            <person name="Martin R."/>
            <person name="McLaughlin D.J."/>
            <person name="Morgenstern I."/>
            <person name="Morin E."/>
            <person name="Murat C."/>
            <person name="Nagy L.G."/>
            <person name="Nolan M."/>
            <person name="Ohm R.A."/>
            <person name="Patyshakuliyeva A."/>
            <person name="Rokas A."/>
            <person name="Ruiz-Duenas F.J."/>
            <person name="Sabat G."/>
            <person name="Salamov A."/>
            <person name="Samejima M."/>
            <person name="Schmutz J."/>
            <person name="Slot J.C."/>
            <person name="St John F."/>
            <person name="Stenlid J."/>
            <person name="Sun H."/>
            <person name="Sun S."/>
            <person name="Syed K."/>
            <person name="Tsang A."/>
            <person name="Wiebenga A."/>
            <person name="Young D."/>
            <person name="Pisabarro A."/>
            <person name="Eastwood D.C."/>
            <person name="Martin F."/>
            <person name="Cullen D."/>
            <person name="Grigoriev I.V."/>
            <person name="Hibbett D.S."/>
        </authorList>
    </citation>
    <scope>NUCLEOTIDE SEQUENCE</scope>
    <source>
        <strain evidence="3">FP-58527</strain>
    </source>
</reference>
<dbReference type="STRING" id="743788.S8ETK5"/>
<organism evidence="2 3">
    <name type="scientific">Fomitopsis schrenkii</name>
    <name type="common">Brown rot fungus</name>
    <dbReference type="NCBI Taxonomy" id="2126942"/>
    <lineage>
        <taxon>Eukaryota</taxon>
        <taxon>Fungi</taxon>
        <taxon>Dikarya</taxon>
        <taxon>Basidiomycota</taxon>
        <taxon>Agaricomycotina</taxon>
        <taxon>Agaricomycetes</taxon>
        <taxon>Polyporales</taxon>
        <taxon>Fomitopsis</taxon>
    </lineage>
</organism>
<dbReference type="Proteomes" id="UP000015241">
    <property type="component" value="Unassembled WGS sequence"/>
</dbReference>
<evidence type="ECO:0000256" key="1">
    <source>
        <dbReference type="SAM" id="MobiDB-lite"/>
    </source>
</evidence>
<evidence type="ECO:0000313" key="2">
    <source>
        <dbReference type="EMBL" id="EPS93070.1"/>
    </source>
</evidence>
<sequence length="108" mass="11505">MPATTETTPHASAFNLEKNLEPTTAIDVPPMTLTTPSSPECLPPQPSIRLLFSLVPRPDFYLITLPAVVDSAPVSPVSSSPKLAWWSAHIRDICVPQSPDNAGSAMLG</sequence>
<dbReference type="AlphaFoldDB" id="S8ETK5"/>
<protein>
    <submittedName>
        <fullName evidence="2">Uncharacterized protein</fullName>
    </submittedName>
</protein>
<feature type="compositionally biased region" description="Polar residues" evidence="1">
    <location>
        <begin position="1"/>
        <end position="10"/>
    </location>
</feature>
<accession>S8ETK5</accession>
<proteinExistence type="predicted"/>
<feature type="region of interest" description="Disordered" evidence="1">
    <location>
        <begin position="1"/>
        <end position="21"/>
    </location>
</feature>
<name>S8ETK5_FOMSC</name>
<gene>
    <name evidence="2" type="ORF">FOMPIDRAFT_1056317</name>
</gene>
<dbReference type="HOGENOM" id="CLU_2197022_0_0_1"/>
<dbReference type="InParanoid" id="S8ETK5"/>
<dbReference type="EMBL" id="KE504302">
    <property type="protein sequence ID" value="EPS93070.1"/>
    <property type="molecule type" value="Genomic_DNA"/>
</dbReference>
<evidence type="ECO:0000313" key="3">
    <source>
        <dbReference type="Proteomes" id="UP000015241"/>
    </source>
</evidence>
<keyword evidence="3" id="KW-1185">Reference proteome</keyword>